<name>R7YTC8_CONA1</name>
<dbReference type="GO" id="GO:0043130">
    <property type="term" value="F:ubiquitin binding"/>
    <property type="evidence" value="ECO:0007669"/>
    <property type="project" value="EnsemblFungi"/>
</dbReference>
<comment type="similarity">
    <text evidence="2">Belongs to the peptidase M67C family.</text>
</comment>
<dbReference type="Proteomes" id="UP000016924">
    <property type="component" value="Unassembled WGS sequence"/>
</dbReference>
<keyword evidence="5" id="KW-0833">Ubl conjugation pathway</keyword>
<evidence type="ECO:0000256" key="1">
    <source>
        <dbReference type="ARBA" id="ARBA00001947"/>
    </source>
</evidence>
<evidence type="ECO:0000256" key="9">
    <source>
        <dbReference type="SAM" id="MobiDB-lite"/>
    </source>
</evidence>
<keyword evidence="4" id="KW-0479">Metal-binding</keyword>
<dbReference type="Pfam" id="PF08969">
    <property type="entry name" value="USP8_dimer"/>
    <property type="match status" value="1"/>
</dbReference>
<evidence type="ECO:0000313" key="12">
    <source>
        <dbReference type="Proteomes" id="UP000016924"/>
    </source>
</evidence>
<dbReference type="GeneID" id="19901678"/>
<dbReference type="InterPro" id="IPR044098">
    <property type="entry name" value="STAMBP/STALP-like_MPN"/>
</dbReference>
<dbReference type="GO" id="GO:0061578">
    <property type="term" value="F:K63-linked deubiquitinase activity"/>
    <property type="evidence" value="ECO:0007669"/>
    <property type="project" value="EnsemblFungi"/>
</dbReference>
<feature type="region of interest" description="Disordered" evidence="9">
    <location>
        <begin position="273"/>
        <end position="322"/>
    </location>
</feature>
<evidence type="ECO:0000256" key="3">
    <source>
        <dbReference type="ARBA" id="ARBA00022670"/>
    </source>
</evidence>
<dbReference type="eggNOG" id="KOG2880">
    <property type="taxonomic scope" value="Eukaryota"/>
</dbReference>
<evidence type="ECO:0000256" key="8">
    <source>
        <dbReference type="ARBA" id="ARBA00023049"/>
    </source>
</evidence>
<keyword evidence="8" id="KW-0482">Metalloprotease</keyword>
<dbReference type="AlphaFoldDB" id="R7YTC8"/>
<dbReference type="HOGENOM" id="CLU_023304_4_0_1"/>
<dbReference type="InterPro" id="IPR000555">
    <property type="entry name" value="JAMM/MPN+_dom"/>
</dbReference>
<dbReference type="GO" id="GO:0070530">
    <property type="term" value="F:K63-linked polyubiquitin modification-dependent protein binding"/>
    <property type="evidence" value="ECO:0007669"/>
    <property type="project" value="EnsemblFungi"/>
</dbReference>
<dbReference type="PROSITE" id="PS50249">
    <property type="entry name" value="MPN"/>
    <property type="match status" value="1"/>
</dbReference>
<evidence type="ECO:0000256" key="2">
    <source>
        <dbReference type="ARBA" id="ARBA00010981"/>
    </source>
</evidence>
<feature type="compositionally biased region" description="Basic and acidic residues" evidence="9">
    <location>
        <begin position="186"/>
        <end position="225"/>
    </location>
</feature>
<dbReference type="GO" id="GO:0008270">
    <property type="term" value="F:zinc ion binding"/>
    <property type="evidence" value="ECO:0007669"/>
    <property type="project" value="EnsemblFungi"/>
</dbReference>
<evidence type="ECO:0000256" key="6">
    <source>
        <dbReference type="ARBA" id="ARBA00022801"/>
    </source>
</evidence>
<dbReference type="FunFam" id="3.40.140.10:FF:000033">
    <property type="entry name" value="AMSH-like protease sst2"/>
    <property type="match status" value="1"/>
</dbReference>
<dbReference type="GO" id="GO:0043328">
    <property type="term" value="P:protein transport to vacuole involved in ubiquitin-dependent protein catabolic process via the multivesicular body sorting pathway"/>
    <property type="evidence" value="ECO:0007669"/>
    <property type="project" value="EnsemblFungi"/>
</dbReference>
<feature type="compositionally biased region" description="Pro residues" evidence="9">
    <location>
        <begin position="292"/>
        <end position="303"/>
    </location>
</feature>
<dbReference type="MEROPS" id="M67.A14"/>
<dbReference type="InterPro" id="IPR037518">
    <property type="entry name" value="MPN"/>
</dbReference>
<dbReference type="SMART" id="SM00232">
    <property type="entry name" value="JAB_MPN"/>
    <property type="match status" value="1"/>
</dbReference>
<accession>R7YTC8</accession>
<dbReference type="CDD" id="cd08066">
    <property type="entry name" value="MPN_AMSH_like"/>
    <property type="match status" value="1"/>
</dbReference>
<dbReference type="GO" id="GO:0120113">
    <property type="term" value="P:cytoplasm to vacuole targeting by the NVT pathway"/>
    <property type="evidence" value="ECO:0007669"/>
    <property type="project" value="EnsemblFungi"/>
</dbReference>
<gene>
    <name evidence="11" type="ORF">W97_04367</name>
</gene>
<dbReference type="GO" id="GO:0005768">
    <property type="term" value="C:endosome"/>
    <property type="evidence" value="ECO:0007669"/>
    <property type="project" value="TreeGrafter"/>
</dbReference>
<evidence type="ECO:0000256" key="5">
    <source>
        <dbReference type="ARBA" id="ARBA00022786"/>
    </source>
</evidence>
<organism evidence="11 12">
    <name type="scientific">Coniosporium apollinis (strain CBS 100218)</name>
    <name type="common">Rock-inhabiting black yeast</name>
    <dbReference type="NCBI Taxonomy" id="1168221"/>
    <lineage>
        <taxon>Eukaryota</taxon>
        <taxon>Fungi</taxon>
        <taxon>Dikarya</taxon>
        <taxon>Ascomycota</taxon>
        <taxon>Pezizomycotina</taxon>
        <taxon>Dothideomycetes</taxon>
        <taxon>Dothideomycetes incertae sedis</taxon>
        <taxon>Coniosporium</taxon>
    </lineage>
</organism>
<dbReference type="PANTHER" id="PTHR12947">
    <property type="entry name" value="AMSH-LIKE PROTEASE"/>
    <property type="match status" value="1"/>
</dbReference>
<dbReference type="OMA" id="SWGVFRL"/>
<evidence type="ECO:0000256" key="7">
    <source>
        <dbReference type="ARBA" id="ARBA00022833"/>
    </source>
</evidence>
<keyword evidence="7" id="KW-0862">Zinc</keyword>
<dbReference type="GO" id="GO:0016020">
    <property type="term" value="C:membrane"/>
    <property type="evidence" value="ECO:0007669"/>
    <property type="project" value="TreeGrafter"/>
</dbReference>
<dbReference type="EMBL" id="JH767572">
    <property type="protein sequence ID" value="EON65130.1"/>
    <property type="molecule type" value="Genomic_DNA"/>
</dbReference>
<dbReference type="InterPro" id="IPR015063">
    <property type="entry name" value="USP8_dimer"/>
</dbReference>
<feature type="domain" description="MPN" evidence="10">
    <location>
        <begin position="341"/>
        <end position="468"/>
    </location>
</feature>
<keyword evidence="12" id="KW-1185">Reference proteome</keyword>
<evidence type="ECO:0000256" key="4">
    <source>
        <dbReference type="ARBA" id="ARBA00022723"/>
    </source>
</evidence>
<dbReference type="Gene3D" id="3.40.140.10">
    <property type="entry name" value="Cytidine Deaminase, domain 2"/>
    <property type="match status" value="1"/>
</dbReference>
<dbReference type="Pfam" id="PF01398">
    <property type="entry name" value="JAB"/>
    <property type="match status" value="1"/>
</dbReference>
<dbReference type="RefSeq" id="XP_007780447.1">
    <property type="nucleotide sequence ID" value="XM_007782257.1"/>
</dbReference>
<protein>
    <recommendedName>
        <fullName evidence="10">MPN domain-containing protein</fullName>
    </recommendedName>
</protein>
<dbReference type="GO" id="GO:0070536">
    <property type="term" value="P:protein K63-linked deubiquitination"/>
    <property type="evidence" value="ECO:0007669"/>
    <property type="project" value="InterPro"/>
</dbReference>
<evidence type="ECO:0000313" key="11">
    <source>
        <dbReference type="EMBL" id="EON65130.1"/>
    </source>
</evidence>
<dbReference type="SUPFAM" id="SSF102712">
    <property type="entry name" value="JAB1/MPN domain"/>
    <property type="match status" value="1"/>
</dbReference>
<comment type="cofactor">
    <cofactor evidence="1">
        <name>Zn(2+)</name>
        <dbReference type="ChEBI" id="CHEBI:29105"/>
    </cofactor>
</comment>
<dbReference type="GO" id="GO:0140492">
    <property type="term" value="F:metal-dependent deubiquitinase activity"/>
    <property type="evidence" value="ECO:0007669"/>
    <property type="project" value="EnsemblFungi"/>
</dbReference>
<dbReference type="PANTHER" id="PTHR12947:SF13">
    <property type="entry name" value="FI19924P1"/>
    <property type="match status" value="1"/>
</dbReference>
<reference evidence="12" key="1">
    <citation type="submission" date="2012-06" db="EMBL/GenBank/DDBJ databases">
        <title>The genome sequence of Coniosporium apollinis CBS 100218.</title>
        <authorList>
            <consortium name="The Broad Institute Genome Sequencing Platform"/>
            <person name="Cuomo C."/>
            <person name="Gorbushina A."/>
            <person name="Noack S."/>
            <person name="Walker B."/>
            <person name="Young S.K."/>
            <person name="Zeng Q."/>
            <person name="Gargeya S."/>
            <person name="Fitzgerald M."/>
            <person name="Haas B."/>
            <person name="Abouelleil A."/>
            <person name="Alvarado L."/>
            <person name="Arachchi H.M."/>
            <person name="Berlin A.M."/>
            <person name="Chapman S.B."/>
            <person name="Goldberg J."/>
            <person name="Griggs A."/>
            <person name="Gujja S."/>
            <person name="Hansen M."/>
            <person name="Howarth C."/>
            <person name="Imamovic A."/>
            <person name="Larimer J."/>
            <person name="McCowan C."/>
            <person name="Montmayeur A."/>
            <person name="Murphy C."/>
            <person name="Neiman D."/>
            <person name="Pearson M."/>
            <person name="Priest M."/>
            <person name="Roberts A."/>
            <person name="Saif S."/>
            <person name="Shea T."/>
            <person name="Sisk P."/>
            <person name="Sykes S."/>
            <person name="Wortman J."/>
            <person name="Nusbaum C."/>
            <person name="Birren B."/>
        </authorList>
    </citation>
    <scope>NUCLEOTIDE SEQUENCE [LARGE SCALE GENOMIC DNA]</scope>
    <source>
        <strain evidence="12">CBS 100218</strain>
    </source>
</reference>
<keyword evidence="3" id="KW-0645">Protease</keyword>
<dbReference type="STRING" id="1168221.R7YTC8"/>
<proteinExistence type="inferred from homology"/>
<feature type="region of interest" description="Disordered" evidence="9">
    <location>
        <begin position="186"/>
        <end position="248"/>
    </location>
</feature>
<evidence type="ECO:0000259" key="10">
    <source>
        <dbReference type="PROSITE" id="PS50249"/>
    </source>
</evidence>
<keyword evidence="6" id="KW-0378">Hydrolase</keyword>
<dbReference type="OrthoDB" id="3640at2759"/>
<dbReference type="Gene3D" id="1.20.58.80">
    <property type="entry name" value="Phosphotransferase system, lactose/cellobiose-type IIA subunit"/>
    <property type="match status" value="1"/>
</dbReference>
<sequence>MAASTARRSSVTPMSVEEVVKQAGSFEYNSQIPLRYWLRSADTIRKEAQIYEREGNDQQTYLLLFRHAILVLEKLSKHPEARNPEHRLALAAANARVSQDLAKLEVLRPGINDRHSKYLAAVARRDAQRREWENRRSVQLDGADLATGLNRLSIEGRRESDGALHGAKKTLEPETNRDLAIKIAHKEIRRRDHARRAERQPDPNSRRINDGEDDDLSRRIVEAGRLRYQPASSPKGRKSADGKTFIPEPYRYPNVPQKSAYEVWGETVMKPLPPSAAKEAPSRGMLREPGIPSRPNPPQLPQRPPKETNGISLMSPPPLPEKNFTFKPSATLENGNHLRTVFLPPELRHQFLAIAYPNTQRNLETCGMLCGTLISNALFISRLVIPDQESTSDTCEMLNESALFDYCDSEDLMVLGWIHTHPTQTCFMSSRDLHTHSGYQVMMPESIAIVCAPSKDPSWGIFRLTDPPGLKTILNCTQTGIFHPHTVSNVYTDAQKPGHVWELPGLEFQVVDLRGKS</sequence>